<name>A0A6J4VRF0_9BACT</name>
<dbReference type="InterPro" id="IPR014001">
    <property type="entry name" value="Helicase_ATP-bd"/>
</dbReference>
<dbReference type="SUPFAM" id="SSF52540">
    <property type="entry name" value="P-loop containing nucleoside triphosphate hydrolases"/>
    <property type="match status" value="1"/>
</dbReference>
<gene>
    <name evidence="16" type="ORF">AVDCRST_MAG18-4004</name>
</gene>
<feature type="domain" description="DEAD-box RNA helicase Q" evidence="15">
    <location>
        <begin position="6"/>
        <end position="34"/>
    </location>
</feature>
<keyword evidence="3 12" id="KW-0547">Nucleotide-binding</keyword>
<dbReference type="Pfam" id="PF03880">
    <property type="entry name" value="DbpA"/>
    <property type="match status" value="1"/>
</dbReference>
<dbReference type="Gene3D" id="3.40.50.300">
    <property type="entry name" value="P-loop containing nucleotide triphosphate hydrolases"/>
    <property type="match status" value="2"/>
</dbReference>
<dbReference type="Pfam" id="PF00270">
    <property type="entry name" value="DEAD"/>
    <property type="match status" value="1"/>
</dbReference>
<evidence type="ECO:0000259" key="13">
    <source>
        <dbReference type="PROSITE" id="PS51192"/>
    </source>
</evidence>
<comment type="similarity">
    <text evidence="8 12">Belongs to the DEAD box helicase family.</text>
</comment>
<evidence type="ECO:0000256" key="2">
    <source>
        <dbReference type="ARBA" id="ARBA00022490"/>
    </source>
</evidence>
<dbReference type="PROSITE" id="PS00039">
    <property type="entry name" value="DEAD_ATP_HELICASE"/>
    <property type="match status" value="1"/>
</dbReference>
<comment type="catalytic activity">
    <reaction evidence="9">
        <text>ATP + H2O = ADP + phosphate + H(+)</text>
        <dbReference type="Rhea" id="RHEA:13065"/>
        <dbReference type="ChEBI" id="CHEBI:15377"/>
        <dbReference type="ChEBI" id="CHEBI:15378"/>
        <dbReference type="ChEBI" id="CHEBI:30616"/>
        <dbReference type="ChEBI" id="CHEBI:43474"/>
        <dbReference type="ChEBI" id="CHEBI:456216"/>
        <dbReference type="EC" id="3.6.4.13"/>
    </reaction>
</comment>
<dbReference type="Pfam" id="PF00271">
    <property type="entry name" value="Helicase_C"/>
    <property type="match status" value="1"/>
</dbReference>
<dbReference type="PROSITE" id="PS51192">
    <property type="entry name" value="HELICASE_ATP_BIND_1"/>
    <property type="match status" value="1"/>
</dbReference>
<evidence type="ECO:0000313" key="16">
    <source>
        <dbReference type="EMBL" id="CAA9586932.1"/>
    </source>
</evidence>
<dbReference type="Pfam" id="PF25399">
    <property type="entry name" value="DeaD_dimer"/>
    <property type="match status" value="1"/>
</dbReference>
<dbReference type="CDD" id="cd00268">
    <property type="entry name" value="DEADc"/>
    <property type="match status" value="1"/>
</dbReference>
<evidence type="ECO:0000256" key="7">
    <source>
        <dbReference type="ARBA" id="ARBA00023016"/>
    </source>
</evidence>
<evidence type="ECO:0000259" key="14">
    <source>
        <dbReference type="PROSITE" id="PS51194"/>
    </source>
</evidence>
<dbReference type="Gene3D" id="3.30.70.330">
    <property type="match status" value="1"/>
</dbReference>
<dbReference type="InterPro" id="IPR057325">
    <property type="entry name" value="DeaD_dimer"/>
</dbReference>
<dbReference type="PROSITE" id="PS51194">
    <property type="entry name" value="HELICASE_CTER"/>
    <property type="match status" value="1"/>
</dbReference>
<evidence type="ECO:0000259" key="15">
    <source>
        <dbReference type="PROSITE" id="PS51195"/>
    </source>
</evidence>
<evidence type="ECO:0000256" key="5">
    <source>
        <dbReference type="ARBA" id="ARBA00022806"/>
    </source>
</evidence>
<dbReference type="GO" id="GO:0003676">
    <property type="term" value="F:nucleic acid binding"/>
    <property type="evidence" value="ECO:0007669"/>
    <property type="project" value="InterPro"/>
</dbReference>
<evidence type="ECO:0000256" key="8">
    <source>
        <dbReference type="ARBA" id="ARBA00038437"/>
    </source>
</evidence>
<dbReference type="CDD" id="cd12252">
    <property type="entry name" value="RRM_DbpA"/>
    <property type="match status" value="1"/>
</dbReference>
<evidence type="ECO:0000256" key="4">
    <source>
        <dbReference type="ARBA" id="ARBA00022801"/>
    </source>
</evidence>
<keyword evidence="4 12" id="KW-0378">Hydrolase</keyword>
<dbReference type="GO" id="GO:0042255">
    <property type="term" value="P:ribosome assembly"/>
    <property type="evidence" value="ECO:0007669"/>
    <property type="project" value="UniProtKB-ARBA"/>
</dbReference>
<dbReference type="CDD" id="cd18787">
    <property type="entry name" value="SF2_C_DEAD"/>
    <property type="match status" value="1"/>
</dbReference>
<protein>
    <recommendedName>
        <fullName evidence="10">DEAD-box ATP-dependent RNA helicase RhpA</fullName>
        <ecNumber evidence="1">3.6.4.13</ecNumber>
    </recommendedName>
</protein>
<dbReference type="InterPro" id="IPR005580">
    <property type="entry name" value="DbpA/CsdA_RNA-bd_dom"/>
</dbReference>
<feature type="domain" description="Helicase C-terminal" evidence="14">
    <location>
        <begin position="218"/>
        <end position="379"/>
    </location>
</feature>
<dbReference type="InterPro" id="IPR014014">
    <property type="entry name" value="RNA_helicase_DEAD_Q_motif"/>
</dbReference>
<feature type="domain" description="Helicase ATP-binding" evidence="13">
    <location>
        <begin position="37"/>
        <end position="207"/>
    </location>
</feature>
<proteinExistence type="inferred from homology"/>
<dbReference type="EC" id="3.6.4.13" evidence="1"/>
<evidence type="ECO:0000256" key="10">
    <source>
        <dbReference type="ARBA" id="ARBA00074363"/>
    </source>
</evidence>
<evidence type="ECO:0000256" key="1">
    <source>
        <dbReference type="ARBA" id="ARBA00012552"/>
    </source>
</evidence>
<dbReference type="GO" id="GO:0005524">
    <property type="term" value="F:ATP binding"/>
    <property type="evidence" value="ECO:0007669"/>
    <property type="project" value="UniProtKB-KW"/>
</dbReference>
<dbReference type="SMART" id="SM00487">
    <property type="entry name" value="DEXDc"/>
    <property type="match status" value="1"/>
</dbReference>
<keyword evidence="2" id="KW-0963">Cytoplasm</keyword>
<dbReference type="PANTHER" id="PTHR47959:SF1">
    <property type="entry name" value="ATP-DEPENDENT RNA HELICASE DBPA"/>
    <property type="match status" value="1"/>
</dbReference>
<dbReference type="GO" id="GO:0016787">
    <property type="term" value="F:hydrolase activity"/>
    <property type="evidence" value="ECO:0007669"/>
    <property type="project" value="UniProtKB-KW"/>
</dbReference>
<keyword evidence="6 12" id="KW-0067">ATP-binding</keyword>
<dbReference type="InterPro" id="IPR044742">
    <property type="entry name" value="DEAD/DEAH_RhlB"/>
</dbReference>
<evidence type="ECO:0000256" key="9">
    <source>
        <dbReference type="ARBA" id="ARBA00047984"/>
    </source>
</evidence>
<organism evidence="16">
    <name type="scientific">uncultured Thermomicrobiales bacterium</name>
    <dbReference type="NCBI Taxonomy" id="1645740"/>
    <lineage>
        <taxon>Bacteria</taxon>
        <taxon>Pseudomonadati</taxon>
        <taxon>Thermomicrobiota</taxon>
        <taxon>Thermomicrobia</taxon>
        <taxon>Thermomicrobiales</taxon>
        <taxon>environmental samples</taxon>
    </lineage>
</organism>
<evidence type="ECO:0000256" key="11">
    <source>
        <dbReference type="PROSITE-ProRule" id="PRU00552"/>
    </source>
</evidence>
<dbReference type="FunFam" id="3.40.50.300:FF:000108">
    <property type="entry name" value="ATP-dependent RNA helicase RhlE"/>
    <property type="match status" value="1"/>
</dbReference>
<keyword evidence="5 12" id="KW-0347">Helicase</keyword>
<sequence length="535" mass="58618">MTATMKSFAELGISAEVQRGLTDLGYEEPTPIQEQTITLLMSGSDITAQAQTGSGKTAAFGIPMIEKIDPADRRPQGLVLCPTRELAIQVADAIHAMGKHRNITITPIYGGQPYERQFRALQRGIHIVVGTPGRIMDHMRRGTISFDAVKFVVLDEADEMLDMGFVEDIEFILDAVPDERQIALFSATIPPRIAALSRRYLRDPLRISVDRDSLTVPSITQVYYEVPNHAKLDVLGRILDVEDPGAAIIFCRTKRDVDELVQSLQGRGYSAEPIHGDITQQQRERTLKRFRDKQTDVLVATDVAARGLDIPDVSHVINYDVPDDPDSYVHRIGRTARAGKEGDAITLVAPRELRQLRFIERTIGKRIKQLRVPTLADVEARRRQAFKESIVKELHGDALAPYLLLVDELAEEFDPVEIAAAAIKIATGGTGAAAATPEVKRRNDHTMAGDGVGAEPGMIRLFINIGRQDGVRPGDFVGAIANEAGIAGKEIGAIDLFDTYSFVEVPQAIAPRVVAALGHTTIRGRAVNAEIARPK</sequence>
<dbReference type="InterPro" id="IPR050079">
    <property type="entry name" value="DEAD_box_RNA_helicase"/>
</dbReference>
<feature type="short sequence motif" description="Q motif" evidence="11">
    <location>
        <begin position="6"/>
        <end position="34"/>
    </location>
</feature>
<evidence type="ECO:0000256" key="3">
    <source>
        <dbReference type="ARBA" id="ARBA00022741"/>
    </source>
</evidence>
<dbReference type="InterPro" id="IPR000629">
    <property type="entry name" value="RNA-helicase_DEAD-box_CS"/>
</dbReference>
<reference evidence="16" key="1">
    <citation type="submission" date="2020-02" db="EMBL/GenBank/DDBJ databases">
        <authorList>
            <person name="Meier V. D."/>
        </authorList>
    </citation>
    <scope>NUCLEOTIDE SEQUENCE</scope>
    <source>
        <strain evidence="16">AVDCRST_MAG18</strain>
    </source>
</reference>
<evidence type="ECO:0000256" key="6">
    <source>
        <dbReference type="ARBA" id="ARBA00022840"/>
    </source>
</evidence>
<dbReference type="InterPro" id="IPR011545">
    <property type="entry name" value="DEAD/DEAH_box_helicase_dom"/>
</dbReference>
<dbReference type="GO" id="GO:0009266">
    <property type="term" value="P:response to temperature stimulus"/>
    <property type="evidence" value="ECO:0007669"/>
    <property type="project" value="UniProtKB-ARBA"/>
</dbReference>
<dbReference type="AlphaFoldDB" id="A0A6J4VRF0"/>
<dbReference type="InterPro" id="IPR012677">
    <property type="entry name" value="Nucleotide-bd_a/b_plait_sf"/>
</dbReference>
<dbReference type="InterPro" id="IPR001650">
    <property type="entry name" value="Helicase_C-like"/>
</dbReference>
<dbReference type="SMART" id="SM00490">
    <property type="entry name" value="HELICc"/>
    <property type="match status" value="1"/>
</dbReference>
<dbReference type="InterPro" id="IPR027417">
    <property type="entry name" value="P-loop_NTPase"/>
</dbReference>
<accession>A0A6J4VRF0</accession>
<keyword evidence="7" id="KW-0346">Stress response</keyword>
<dbReference type="PANTHER" id="PTHR47959">
    <property type="entry name" value="ATP-DEPENDENT RNA HELICASE RHLE-RELATED"/>
    <property type="match status" value="1"/>
</dbReference>
<dbReference type="GO" id="GO:0003724">
    <property type="term" value="F:RNA helicase activity"/>
    <property type="evidence" value="ECO:0007669"/>
    <property type="project" value="UniProtKB-EC"/>
</dbReference>
<dbReference type="PROSITE" id="PS51195">
    <property type="entry name" value="Q_MOTIF"/>
    <property type="match status" value="1"/>
</dbReference>
<evidence type="ECO:0000256" key="12">
    <source>
        <dbReference type="RuleBase" id="RU000492"/>
    </source>
</evidence>
<dbReference type="GO" id="GO:0005829">
    <property type="term" value="C:cytosol"/>
    <property type="evidence" value="ECO:0007669"/>
    <property type="project" value="TreeGrafter"/>
</dbReference>
<dbReference type="EMBL" id="CADCWN010000318">
    <property type="protein sequence ID" value="CAA9586932.1"/>
    <property type="molecule type" value="Genomic_DNA"/>
</dbReference>